<evidence type="ECO:0000313" key="3">
    <source>
        <dbReference type="EMBL" id="SDJ68582.1"/>
    </source>
</evidence>
<feature type="domain" description="A9CJY8-like N-terminal" evidence="2">
    <location>
        <begin position="60"/>
        <end position="100"/>
    </location>
</feature>
<dbReference type="Pfam" id="PF13840">
    <property type="entry name" value="ACT_7"/>
    <property type="match status" value="1"/>
</dbReference>
<gene>
    <name evidence="3" type="ORF">SAMN04487909_12522</name>
</gene>
<evidence type="ECO:0000259" key="1">
    <source>
        <dbReference type="Pfam" id="PF13840"/>
    </source>
</evidence>
<dbReference type="Proteomes" id="UP000182836">
    <property type="component" value="Unassembled WGS sequence"/>
</dbReference>
<evidence type="ECO:0000259" key="2">
    <source>
        <dbReference type="Pfam" id="PF21631"/>
    </source>
</evidence>
<dbReference type="SUPFAM" id="SSF55021">
    <property type="entry name" value="ACT-like"/>
    <property type="match status" value="2"/>
</dbReference>
<protein>
    <submittedName>
        <fullName evidence="3">Uncharacterized protein</fullName>
    </submittedName>
</protein>
<reference evidence="3 4" key="1">
    <citation type="submission" date="2016-10" db="EMBL/GenBank/DDBJ databases">
        <authorList>
            <person name="de Groot N.N."/>
        </authorList>
    </citation>
    <scope>NUCLEOTIDE SEQUENCE [LARGE SCALE GENOMIC DNA]</scope>
    <source>
        <strain evidence="3 4">DSM 2895</strain>
    </source>
</reference>
<dbReference type="InterPro" id="IPR051719">
    <property type="entry name" value="CASTOR_mTORC1"/>
</dbReference>
<dbReference type="InterPro" id="IPR027795">
    <property type="entry name" value="CASTOR_ACT_dom"/>
</dbReference>
<organism evidence="3 4">
    <name type="scientific">Aneurinibacillus migulanus</name>
    <name type="common">Bacillus migulanus</name>
    <dbReference type="NCBI Taxonomy" id="47500"/>
    <lineage>
        <taxon>Bacteria</taxon>
        <taxon>Bacillati</taxon>
        <taxon>Bacillota</taxon>
        <taxon>Bacilli</taxon>
        <taxon>Bacillales</taxon>
        <taxon>Paenibacillaceae</taxon>
        <taxon>Aneurinibacillus group</taxon>
        <taxon>Aneurinibacillus</taxon>
    </lineage>
</organism>
<name>A0A1G8VRD1_ANEMI</name>
<dbReference type="RefSeq" id="WP_235356622.1">
    <property type="nucleotide sequence ID" value="NZ_BJOA01000241.1"/>
</dbReference>
<dbReference type="InterPro" id="IPR045865">
    <property type="entry name" value="ACT-like_dom_sf"/>
</dbReference>
<sequence length="177" mass="19753">MDFESNVEEKFEKSRLGYTEVPGNPELREEIAKLYDLRKNSKPTSKRSAGKMKLEILDSTFSVIKLSPTETVPSWATNCDVFSITRTDEELSIVCPSECLSTNGELKEVENDWKCIKVEGILDFGLTGILASLANPLAENKISIFAISTFNTDYLLVKNHSIEKAKSVLENAGHTFI</sequence>
<proteinExistence type="predicted"/>
<dbReference type="InterPro" id="IPR049447">
    <property type="entry name" value="A9CJY8-like_N"/>
</dbReference>
<accession>A0A1G8VRD1</accession>
<dbReference type="AlphaFoldDB" id="A0A1G8VRD1"/>
<dbReference type="Pfam" id="PF21631">
    <property type="entry name" value="A9CJY8-like_N"/>
    <property type="match status" value="1"/>
</dbReference>
<dbReference type="PANTHER" id="PTHR31131">
    <property type="entry name" value="CHROMOSOME 1, WHOLE GENOME SHOTGUN SEQUENCE"/>
    <property type="match status" value="1"/>
</dbReference>
<feature type="domain" description="CASTOR ACT" evidence="1">
    <location>
        <begin position="108"/>
        <end position="170"/>
    </location>
</feature>
<dbReference type="CDD" id="cd04868">
    <property type="entry name" value="ACT_AK-like"/>
    <property type="match status" value="1"/>
</dbReference>
<dbReference type="EMBL" id="FNED01000025">
    <property type="protein sequence ID" value="SDJ68582.1"/>
    <property type="molecule type" value="Genomic_DNA"/>
</dbReference>
<evidence type="ECO:0000313" key="4">
    <source>
        <dbReference type="Proteomes" id="UP000182836"/>
    </source>
</evidence>
<dbReference type="PANTHER" id="PTHR31131:SF6">
    <property type="entry name" value="CASTOR ACT DOMAIN-CONTAINING PROTEIN"/>
    <property type="match status" value="1"/>
</dbReference>
<dbReference type="Gene3D" id="3.30.2130.10">
    <property type="entry name" value="VC0802-like"/>
    <property type="match status" value="1"/>
</dbReference>